<dbReference type="Gene3D" id="2.40.10.10">
    <property type="entry name" value="Trypsin-like serine proteases"/>
    <property type="match status" value="3"/>
</dbReference>
<evidence type="ECO:0000256" key="1">
    <source>
        <dbReference type="ARBA" id="ARBA00004613"/>
    </source>
</evidence>
<dbReference type="FunFam" id="2.40.10.10:FF:000028">
    <property type="entry name" value="Serine protease easter"/>
    <property type="match status" value="1"/>
</dbReference>
<feature type="domain" description="Peptidase S1" evidence="9">
    <location>
        <begin position="624"/>
        <end position="899"/>
    </location>
</feature>
<dbReference type="AlphaFoldDB" id="A0A1S4H9G3"/>
<evidence type="ECO:0000259" key="9">
    <source>
        <dbReference type="PROSITE" id="PS50240"/>
    </source>
</evidence>
<dbReference type="FunCoup" id="A0A1S4H9G3">
    <property type="interactions" value="10"/>
</dbReference>
<dbReference type="InterPro" id="IPR018114">
    <property type="entry name" value="TRYPSIN_HIS"/>
</dbReference>
<keyword evidence="3" id="KW-0399">Innate immunity</keyword>
<dbReference type="SMART" id="SM00020">
    <property type="entry name" value="Tryp_SPc"/>
    <property type="match status" value="1"/>
</dbReference>
<comment type="subcellular location">
    <subcellularLocation>
        <location evidence="1">Secreted</location>
    </subcellularLocation>
</comment>
<dbReference type="CDD" id="cd00190">
    <property type="entry name" value="Tryp_SPc"/>
    <property type="match status" value="1"/>
</dbReference>
<dbReference type="InterPro" id="IPR009003">
    <property type="entry name" value="Peptidase_S1_PA"/>
</dbReference>
<keyword evidence="11" id="KW-1185">Reference proteome</keyword>
<dbReference type="SUPFAM" id="SSF50494">
    <property type="entry name" value="Trypsin-like serine proteases"/>
    <property type="match status" value="3"/>
</dbReference>
<dbReference type="VEuPathDB" id="VectorBase:AGAMI1_005175"/>
<dbReference type="PROSITE" id="PS00135">
    <property type="entry name" value="TRYPSIN_SER"/>
    <property type="match status" value="1"/>
</dbReference>
<keyword evidence="7" id="KW-0325">Glycoprotein</keyword>
<feature type="domain" description="Peptidase S1" evidence="9">
    <location>
        <begin position="55"/>
        <end position="299"/>
    </location>
</feature>
<reference evidence="11" key="2">
    <citation type="journal article" date="2004" name="Trends Parasitol.">
        <title>The Anopheles gambiae genome: an update.</title>
        <authorList>
            <person name="Mongin E."/>
            <person name="Louis C."/>
            <person name="Holt R.A."/>
            <person name="Birney E."/>
            <person name="Collins F.H."/>
        </authorList>
    </citation>
    <scope>NUCLEOTIDE SEQUENCE [LARGE SCALE GENOMIC DNA]</scope>
    <source>
        <strain evidence="11">PEST</strain>
    </source>
</reference>
<dbReference type="InParanoid" id="A0A1S4H9G3"/>
<name>A0A1S4H9G3_ANOGA</name>
<proteinExistence type="inferred from homology"/>
<dbReference type="GO" id="GO:0005615">
    <property type="term" value="C:extracellular space"/>
    <property type="evidence" value="ECO:0000318"/>
    <property type="project" value="GO_Central"/>
</dbReference>
<keyword evidence="2" id="KW-0964">Secreted</keyword>
<reference evidence="10" key="4">
    <citation type="submission" date="2020-05" db="UniProtKB">
        <authorList>
            <consortium name="EnsemblMetazoa"/>
        </authorList>
    </citation>
    <scope>IDENTIFICATION</scope>
    <source>
        <strain evidence="10">PEST</strain>
    </source>
</reference>
<dbReference type="Pfam" id="PF00089">
    <property type="entry name" value="Trypsin"/>
    <property type="match status" value="3"/>
</dbReference>
<dbReference type="PANTHER" id="PTHR24260:SF147">
    <property type="entry name" value="EG:BACR7A4.3 PROTEIN-RELATED"/>
    <property type="match status" value="1"/>
</dbReference>
<reference evidence="11" key="1">
    <citation type="journal article" date="2002" name="Science">
        <title>The genome sequence of the malaria mosquito Anopheles gambiae.</title>
        <authorList>
            <person name="Holt R.A."/>
            <person name="Subramanian G.M."/>
            <person name="Halpern A."/>
            <person name="Sutton G.G."/>
            <person name="Charlab R."/>
            <person name="Nusskern D.R."/>
            <person name="Wincker P."/>
            <person name="Clark A.G."/>
            <person name="Ribeiro J.M."/>
            <person name="Wides R."/>
            <person name="Salzberg S.L."/>
            <person name="Loftus B."/>
            <person name="Yandell M."/>
            <person name="Majoros W.H."/>
            <person name="Rusch D.B."/>
            <person name="Lai Z."/>
            <person name="Kraft C.L."/>
            <person name="Abril J.F."/>
            <person name="Anthouard V."/>
            <person name="Arensburger P."/>
            <person name="Atkinson P.W."/>
            <person name="Baden H."/>
            <person name="de Berardinis V."/>
            <person name="Baldwin D."/>
            <person name="Benes V."/>
            <person name="Biedler J."/>
            <person name="Blass C."/>
            <person name="Bolanos R."/>
            <person name="Boscus D."/>
            <person name="Barnstead M."/>
            <person name="Cai S."/>
            <person name="Center A."/>
            <person name="Chaturverdi K."/>
            <person name="Christophides G.K."/>
            <person name="Chrystal M.A."/>
            <person name="Clamp M."/>
            <person name="Cravchik A."/>
            <person name="Curwen V."/>
            <person name="Dana A."/>
            <person name="Delcher A."/>
            <person name="Dew I."/>
            <person name="Evans C.A."/>
            <person name="Flanigan M."/>
            <person name="Grundschober-Freimoser A."/>
            <person name="Friedli L."/>
            <person name="Gu Z."/>
            <person name="Guan P."/>
            <person name="Guigo R."/>
            <person name="Hillenmeyer M.E."/>
            <person name="Hladun S.L."/>
            <person name="Hogan J.R."/>
            <person name="Hong Y.S."/>
            <person name="Hoover J."/>
            <person name="Jaillon O."/>
            <person name="Ke Z."/>
            <person name="Kodira C."/>
            <person name="Kokoza E."/>
            <person name="Koutsos A."/>
            <person name="Letunic I."/>
            <person name="Levitsky A."/>
            <person name="Liang Y."/>
            <person name="Lin J.J."/>
            <person name="Lobo N.F."/>
            <person name="Lopez J.R."/>
            <person name="Malek J.A."/>
            <person name="McIntosh T.C."/>
            <person name="Meister S."/>
            <person name="Miller J."/>
            <person name="Mobarry C."/>
            <person name="Mongin E."/>
            <person name="Murphy S.D."/>
            <person name="O'Brochta D.A."/>
            <person name="Pfannkoch C."/>
            <person name="Qi R."/>
            <person name="Regier M.A."/>
            <person name="Remington K."/>
            <person name="Shao H."/>
            <person name="Sharakhova M.V."/>
            <person name="Sitter C.D."/>
            <person name="Shetty J."/>
            <person name="Smith T.J."/>
            <person name="Strong R."/>
            <person name="Sun J."/>
            <person name="Thomasova D."/>
            <person name="Ton L.Q."/>
            <person name="Topalis P."/>
            <person name="Tu Z."/>
            <person name="Unger M.F."/>
            <person name="Walenz B."/>
            <person name="Wang A."/>
            <person name="Wang J."/>
            <person name="Wang M."/>
            <person name="Wang X."/>
            <person name="Woodford K.J."/>
            <person name="Wortman J.R."/>
            <person name="Wu M."/>
            <person name="Yao A."/>
            <person name="Zdobnov E.M."/>
            <person name="Zhang H."/>
            <person name="Zhao Q."/>
            <person name="Zhao S."/>
            <person name="Zhu S.C."/>
            <person name="Zhimulev I."/>
            <person name="Coluzzi M."/>
            <person name="della Torre A."/>
            <person name="Roth C.W."/>
            <person name="Louis C."/>
            <person name="Kalush F."/>
            <person name="Mural R.J."/>
            <person name="Myers E.W."/>
            <person name="Adams M.D."/>
            <person name="Smith H.O."/>
            <person name="Broder S."/>
            <person name="Gardner M.J."/>
            <person name="Fraser C.M."/>
            <person name="Birney E."/>
            <person name="Bork P."/>
            <person name="Brey P.T."/>
            <person name="Venter J.C."/>
            <person name="Weissenbach J."/>
            <person name="Kafatos F.C."/>
            <person name="Collins F.H."/>
            <person name="Hoffman S.L."/>
        </authorList>
    </citation>
    <scope>NUCLEOTIDE SEQUENCE [LARGE SCALE GENOMIC DNA]</scope>
    <source>
        <strain evidence="11">PEST</strain>
    </source>
</reference>
<evidence type="ECO:0000256" key="3">
    <source>
        <dbReference type="ARBA" id="ARBA00022588"/>
    </source>
</evidence>
<dbReference type="PROSITE" id="PS50240">
    <property type="entry name" value="TRYPSIN_DOM"/>
    <property type="match status" value="3"/>
</dbReference>
<dbReference type="InterPro" id="IPR001254">
    <property type="entry name" value="Trypsin_dom"/>
</dbReference>
<evidence type="ECO:0000313" key="11">
    <source>
        <dbReference type="Proteomes" id="UP000007062"/>
    </source>
</evidence>
<protein>
    <recommendedName>
        <fullName evidence="9">Peptidase S1 domain-containing protein</fullName>
    </recommendedName>
</protein>
<dbReference type="GO" id="GO:0045087">
    <property type="term" value="P:innate immune response"/>
    <property type="evidence" value="ECO:0000318"/>
    <property type="project" value="GO_Central"/>
</dbReference>
<feature type="domain" description="Peptidase S1" evidence="9">
    <location>
        <begin position="332"/>
        <end position="573"/>
    </location>
</feature>
<dbReference type="InterPro" id="IPR001314">
    <property type="entry name" value="Peptidase_S1A"/>
</dbReference>
<keyword evidence="5" id="KW-0391">Immunity</keyword>
<sequence length="899" mass="101831">MFGALVVLGYALTFASVAQCDDNNEYNWMLPYERSSLDDCEERFYKKIDPIKVAPAAGSPAYLREFAHIAAIGWTNEDQSVRWLCGGSLIWENFILTAAHCAADDDNVPPDVARMGDINIYSDEDDEFAQQLKIVEIIRHPKHKYNSNYYDIALMKLERNVTLHDTVAPSCLWLDDEIRFPELLAAGWGRTGFDQNTTKTLLKVQLAPITNDKCSTHYQRGVRKLENGLMDHQFCAGDEKMDTCPGDSGGPLHVKLFKEWKLIPFLVGVTSFGKACGLAAPGVYVKVSKFGDWIIETLQRHGEMATRFKFEPLVCTDRYYNLREYKEDLVRVYEGREYLGLSNAYVSSTISNNVVFFRRLSSVPQVNNACFGTLIEPNVVVTLAECVLDEGKVLSRPTHVVLTNGNLIKVLEIIPHPSYNHSISPFYNNIAVMKLQSFGMIEPFCGWYGDPKPDQKLLITGSNRIPVEKTEEYNSTIIMTRVWDQSPKQCRLAQEYSDMLPEGLQNEHLCYENQPFFVPGACDIVIGSPIERNGEKRIYIDGINLFGRDCGYGEPAVGIRLSSHKAWLESVLLPRSKRDPLVYLDPDLELGDECEYADLTKGICMTEKHCPAIHTRLQNNQQVMFCGNRTVLCCPNKATDPRIIAIEDELNLCEKRYRHLRTDRQNGSSHAIEIGWQDDRNTTYGCYGYLISTRGVVSSASCLSERADLPNIVRIGGIDSLDNSRVVPVEKVIIHPDYNKETLEHNIAIVKLESTVDPSEHVFPTCLWQNITHSPVKQLVLDFASKRYDPIHPMYKSDCEALLNRTFDEHYNLCMNPGTKFYKTLFYAGDLQVRLAPNVSISNTCYETGSPIVWRQAPNSTDNVEYLVHMYSHGSCDLNTPRVVTRIAAYIGWFKAVLH</sequence>
<dbReference type="EnsemblMetazoa" id="AGAP012504-RA">
    <property type="protein sequence ID" value="AGAP012504-PA"/>
    <property type="gene ID" value="AGAP012504"/>
</dbReference>
<evidence type="ECO:0000313" key="10">
    <source>
        <dbReference type="EnsemblMetazoa" id="AGAP012504-PA"/>
    </source>
</evidence>
<dbReference type="Proteomes" id="UP000007062">
    <property type="component" value="Unassembled WGS sequence"/>
</dbReference>
<comment type="similarity">
    <text evidence="8">Belongs to the peptidase S1 family. CLIP subfamily.</text>
</comment>
<evidence type="ECO:0000256" key="7">
    <source>
        <dbReference type="ARBA" id="ARBA00023180"/>
    </source>
</evidence>
<evidence type="ECO:0000256" key="8">
    <source>
        <dbReference type="ARBA" id="ARBA00024195"/>
    </source>
</evidence>
<dbReference type="VEuPathDB" id="VectorBase:AGAP012504"/>
<evidence type="ECO:0000256" key="5">
    <source>
        <dbReference type="ARBA" id="ARBA00022859"/>
    </source>
</evidence>
<keyword evidence="6" id="KW-1015">Disulfide bond</keyword>
<reference evidence="11" key="3">
    <citation type="journal article" date="2007" name="Genome Biol.">
        <title>Update of the Anopheles gambiae PEST genome assembly.</title>
        <authorList>
            <person name="Sharakhova M.V."/>
            <person name="Hammond M.P."/>
            <person name="Lobo N.F."/>
            <person name="Krzywinski J."/>
            <person name="Unger M.F."/>
            <person name="Hillenmeyer M.E."/>
            <person name="Bruggner R.V."/>
            <person name="Birney E."/>
            <person name="Collins F.H."/>
        </authorList>
    </citation>
    <scope>NUCLEOTIDE SEQUENCE [LARGE SCALE GENOMIC DNA]</scope>
    <source>
        <strain evidence="11">PEST</strain>
    </source>
</reference>
<dbReference type="PROSITE" id="PS00134">
    <property type="entry name" value="TRYPSIN_HIS"/>
    <property type="match status" value="1"/>
</dbReference>
<dbReference type="PANTHER" id="PTHR24260">
    <property type="match status" value="1"/>
</dbReference>
<dbReference type="EMBL" id="AAAB01008909">
    <property type="status" value="NOT_ANNOTATED_CDS"/>
    <property type="molecule type" value="Genomic_DNA"/>
</dbReference>
<dbReference type="GO" id="GO:0004252">
    <property type="term" value="F:serine-type endopeptidase activity"/>
    <property type="evidence" value="ECO:0007669"/>
    <property type="project" value="InterPro"/>
</dbReference>
<evidence type="ECO:0000256" key="2">
    <source>
        <dbReference type="ARBA" id="ARBA00022525"/>
    </source>
</evidence>
<evidence type="ECO:0000256" key="6">
    <source>
        <dbReference type="ARBA" id="ARBA00023157"/>
    </source>
</evidence>
<evidence type="ECO:0000256" key="4">
    <source>
        <dbReference type="ARBA" id="ARBA00022729"/>
    </source>
</evidence>
<dbReference type="InterPro" id="IPR033116">
    <property type="entry name" value="TRYPSIN_SER"/>
</dbReference>
<organism evidence="10 11">
    <name type="scientific">Anopheles gambiae</name>
    <name type="common">African malaria mosquito</name>
    <dbReference type="NCBI Taxonomy" id="7165"/>
    <lineage>
        <taxon>Eukaryota</taxon>
        <taxon>Metazoa</taxon>
        <taxon>Ecdysozoa</taxon>
        <taxon>Arthropoda</taxon>
        <taxon>Hexapoda</taxon>
        <taxon>Insecta</taxon>
        <taxon>Pterygota</taxon>
        <taxon>Neoptera</taxon>
        <taxon>Endopterygota</taxon>
        <taxon>Diptera</taxon>
        <taxon>Nematocera</taxon>
        <taxon>Culicoidea</taxon>
        <taxon>Culicidae</taxon>
        <taxon>Anophelinae</taxon>
        <taxon>Anopheles</taxon>
    </lineage>
</organism>
<accession>A0A1S4H9G3</accession>
<keyword evidence="4" id="KW-0732">Signal</keyword>
<dbReference type="InterPro" id="IPR051333">
    <property type="entry name" value="CLIP_Serine_Protease"/>
</dbReference>
<dbReference type="GO" id="GO:0006508">
    <property type="term" value="P:proteolysis"/>
    <property type="evidence" value="ECO:0007669"/>
    <property type="project" value="InterPro"/>
</dbReference>
<dbReference type="PRINTS" id="PR00722">
    <property type="entry name" value="CHYMOTRYPSIN"/>
</dbReference>
<dbReference type="InterPro" id="IPR043504">
    <property type="entry name" value="Peptidase_S1_PA_chymotrypsin"/>
</dbReference>